<evidence type="ECO:0000256" key="4">
    <source>
        <dbReference type="ARBA" id="ARBA00023125"/>
    </source>
</evidence>
<keyword evidence="6" id="KW-0539">Nucleus</keyword>
<dbReference type="GO" id="GO:0005634">
    <property type="term" value="C:nucleus"/>
    <property type="evidence" value="ECO:0007669"/>
    <property type="project" value="TreeGrafter"/>
</dbReference>
<evidence type="ECO:0000256" key="2">
    <source>
        <dbReference type="ARBA" id="ARBA00009050"/>
    </source>
</evidence>
<reference evidence="8" key="1">
    <citation type="thesis" date="2020" institute="ProQuest LLC" country="789 East Eisenhower Parkway, Ann Arbor, MI, USA">
        <title>Comparative Genomics and Chromosome Evolution.</title>
        <authorList>
            <person name="Mudd A.B."/>
        </authorList>
    </citation>
    <scope>NUCLEOTIDE SEQUENCE</scope>
    <source>
        <strain evidence="8">237g6f4</strain>
        <tissue evidence="8">Blood</tissue>
    </source>
</reference>
<name>A0AAV6YLG8_ENGPU</name>
<dbReference type="EMBL" id="WNYA01057031">
    <property type="protein sequence ID" value="KAG8535805.1"/>
    <property type="molecule type" value="Genomic_DNA"/>
</dbReference>
<dbReference type="PANTHER" id="PTHR46164">
    <property type="entry name" value="ATF6, ISOFORM C"/>
    <property type="match status" value="1"/>
</dbReference>
<evidence type="ECO:0000313" key="8">
    <source>
        <dbReference type="EMBL" id="KAG8535805.1"/>
    </source>
</evidence>
<dbReference type="AlphaFoldDB" id="A0AAV6YLG8"/>
<evidence type="ECO:0000256" key="7">
    <source>
        <dbReference type="SAM" id="MobiDB-lite"/>
    </source>
</evidence>
<protein>
    <recommendedName>
        <fullName evidence="10">ATF6B</fullName>
    </recommendedName>
</protein>
<evidence type="ECO:0000256" key="3">
    <source>
        <dbReference type="ARBA" id="ARBA00023015"/>
    </source>
</evidence>
<organism evidence="8 9">
    <name type="scientific">Engystomops pustulosus</name>
    <name type="common">Tungara frog</name>
    <name type="synonym">Physalaemus pustulosus</name>
    <dbReference type="NCBI Taxonomy" id="76066"/>
    <lineage>
        <taxon>Eukaryota</taxon>
        <taxon>Metazoa</taxon>
        <taxon>Chordata</taxon>
        <taxon>Craniata</taxon>
        <taxon>Vertebrata</taxon>
        <taxon>Euteleostomi</taxon>
        <taxon>Amphibia</taxon>
        <taxon>Batrachia</taxon>
        <taxon>Anura</taxon>
        <taxon>Neobatrachia</taxon>
        <taxon>Hyloidea</taxon>
        <taxon>Leptodactylidae</taxon>
        <taxon>Leiuperinae</taxon>
        <taxon>Engystomops</taxon>
    </lineage>
</organism>
<dbReference type="GO" id="GO:0016020">
    <property type="term" value="C:membrane"/>
    <property type="evidence" value="ECO:0007669"/>
    <property type="project" value="UniProtKB-SubCell"/>
</dbReference>
<gene>
    <name evidence="8" type="ORF">GDO81_027741</name>
</gene>
<feature type="compositionally biased region" description="Polar residues" evidence="7">
    <location>
        <begin position="107"/>
        <end position="123"/>
    </location>
</feature>
<evidence type="ECO:0000256" key="6">
    <source>
        <dbReference type="ARBA" id="ARBA00023242"/>
    </source>
</evidence>
<evidence type="ECO:0000256" key="1">
    <source>
        <dbReference type="ARBA" id="ARBA00004167"/>
    </source>
</evidence>
<keyword evidence="9" id="KW-1185">Reference proteome</keyword>
<evidence type="ECO:0008006" key="10">
    <source>
        <dbReference type="Google" id="ProtNLM"/>
    </source>
</evidence>
<comment type="caution">
    <text evidence="8">The sequence shown here is derived from an EMBL/GenBank/DDBJ whole genome shotgun (WGS) entry which is preliminary data.</text>
</comment>
<evidence type="ECO:0000313" key="9">
    <source>
        <dbReference type="Proteomes" id="UP000824782"/>
    </source>
</evidence>
<dbReference type="GO" id="GO:0030968">
    <property type="term" value="P:endoplasmic reticulum unfolded protein response"/>
    <property type="evidence" value="ECO:0007669"/>
    <property type="project" value="TreeGrafter"/>
</dbReference>
<keyword evidence="5" id="KW-0804">Transcription</keyword>
<dbReference type="GO" id="GO:0000981">
    <property type="term" value="F:DNA-binding transcription factor activity, RNA polymerase II-specific"/>
    <property type="evidence" value="ECO:0007669"/>
    <property type="project" value="TreeGrafter"/>
</dbReference>
<dbReference type="InterPro" id="IPR051882">
    <property type="entry name" value="ATF_bZIP_TF"/>
</dbReference>
<proteinExistence type="inferred from homology"/>
<evidence type="ECO:0000256" key="5">
    <source>
        <dbReference type="ARBA" id="ARBA00023163"/>
    </source>
</evidence>
<dbReference type="PANTHER" id="PTHR46164:SF2">
    <property type="entry name" value="CYCLIC AMP-DEPENDENT TRANSCRIPTION FACTOR ATF-6 BETA"/>
    <property type="match status" value="1"/>
</dbReference>
<keyword evidence="3" id="KW-0805">Transcription regulation</keyword>
<comment type="similarity">
    <text evidence="2">Belongs to the bZIP family. ATF subfamily.</text>
</comment>
<feature type="region of interest" description="Disordered" evidence="7">
    <location>
        <begin position="83"/>
        <end position="123"/>
    </location>
</feature>
<dbReference type="GO" id="GO:0000978">
    <property type="term" value="F:RNA polymerase II cis-regulatory region sequence-specific DNA binding"/>
    <property type="evidence" value="ECO:0007669"/>
    <property type="project" value="TreeGrafter"/>
</dbReference>
<dbReference type="Proteomes" id="UP000824782">
    <property type="component" value="Unassembled WGS sequence"/>
</dbReference>
<feature type="non-terminal residue" evidence="8">
    <location>
        <position position="1"/>
    </location>
</feature>
<sequence length="123" mass="13935">QEPSDHFLMDAIERREDTFYVVSFRRDHLLLPAISHNKTSRPKMSLVMPAMSVNDSVYNSTQGYETMMQIDCEVMDTRVIQIKSSTVPPSLRTPQSPPPQQGTTSGNQSLYLQDRTSVQDGQD</sequence>
<keyword evidence="4" id="KW-0238">DNA-binding</keyword>
<comment type="subcellular location">
    <subcellularLocation>
        <location evidence="1">Membrane</location>
        <topology evidence="1">Single-pass membrane protein</topology>
    </subcellularLocation>
</comment>
<accession>A0AAV6YLG8</accession>